<evidence type="ECO:0000313" key="3">
    <source>
        <dbReference type="Proteomes" id="UP000001542"/>
    </source>
</evidence>
<organism evidence="2 3">
    <name type="scientific">Trichomonas vaginalis (strain ATCC PRA-98 / G3)</name>
    <dbReference type="NCBI Taxonomy" id="412133"/>
    <lineage>
        <taxon>Eukaryota</taxon>
        <taxon>Metamonada</taxon>
        <taxon>Parabasalia</taxon>
        <taxon>Trichomonadida</taxon>
        <taxon>Trichomonadidae</taxon>
        <taxon>Trichomonas</taxon>
    </lineage>
</organism>
<evidence type="ECO:0000259" key="1">
    <source>
        <dbReference type="Pfam" id="PF24992"/>
    </source>
</evidence>
<dbReference type="RefSeq" id="XP_001581289.1">
    <property type="nucleotide sequence ID" value="XM_001581239.1"/>
</dbReference>
<feature type="domain" description="DUF7777" evidence="1">
    <location>
        <begin position="67"/>
        <end position="193"/>
    </location>
</feature>
<dbReference type="Proteomes" id="UP000001542">
    <property type="component" value="Unassembled WGS sequence"/>
</dbReference>
<reference evidence="2" key="1">
    <citation type="submission" date="2006-10" db="EMBL/GenBank/DDBJ databases">
        <authorList>
            <person name="Amadeo P."/>
            <person name="Zhao Q."/>
            <person name="Wortman J."/>
            <person name="Fraser-Liggett C."/>
            <person name="Carlton J."/>
        </authorList>
    </citation>
    <scope>NUCLEOTIDE SEQUENCE</scope>
    <source>
        <strain evidence="2">G3</strain>
    </source>
</reference>
<dbReference type="OrthoDB" id="10610907at2759"/>
<accession>A2DGZ3</accession>
<gene>
    <name evidence="2" type="ORF">TVAG_192790</name>
</gene>
<reference evidence="2" key="2">
    <citation type="journal article" date="2007" name="Science">
        <title>Draft genome sequence of the sexually transmitted pathogen Trichomonas vaginalis.</title>
        <authorList>
            <person name="Carlton J.M."/>
            <person name="Hirt R.P."/>
            <person name="Silva J.C."/>
            <person name="Delcher A.L."/>
            <person name="Schatz M."/>
            <person name="Zhao Q."/>
            <person name="Wortman J.R."/>
            <person name="Bidwell S.L."/>
            <person name="Alsmark U.C.M."/>
            <person name="Besteiro S."/>
            <person name="Sicheritz-Ponten T."/>
            <person name="Noel C.J."/>
            <person name="Dacks J.B."/>
            <person name="Foster P.G."/>
            <person name="Simillion C."/>
            <person name="Van de Peer Y."/>
            <person name="Miranda-Saavedra D."/>
            <person name="Barton G.J."/>
            <person name="Westrop G.D."/>
            <person name="Mueller S."/>
            <person name="Dessi D."/>
            <person name="Fiori P.L."/>
            <person name="Ren Q."/>
            <person name="Paulsen I."/>
            <person name="Zhang H."/>
            <person name="Bastida-Corcuera F.D."/>
            <person name="Simoes-Barbosa A."/>
            <person name="Brown M.T."/>
            <person name="Hayes R.D."/>
            <person name="Mukherjee M."/>
            <person name="Okumura C.Y."/>
            <person name="Schneider R."/>
            <person name="Smith A.J."/>
            <person name="Vanacova S."/>
            <person name="Villalvazo M."/>
            <person name="Haas B.J."/>
            <person name="Pertea M."/>
            <person name="Feldblyum T.V."/>
            <person name="Utterback T.R."/>
            <person name="Shu C.L."/>
            <person name="Osoegawa K."/>
            <person name="de Jong P.J."/>
            <person name="Hrdy I."/>
            <person name="Horvathova L."/>
            <person name="Zubacova Z."/>
            <person name="Dolezal P."/>
            <person name="Malik S.B."/>
            <person name="Logsdon J.M. Jr."/>
            <person name="Henze K."/>
            <person name="Gupta A."/>
            <person name="Wang C.C."/>
            <person name="Dunne R.L."/>
            <person name="Upcroft J.A."/>
            <person name="Upcroft P."/>
            <person name="White O."/>
            <person name="Salzberg S.L."/>
            <person name="Tang P."/>
            <person name="Chiu C.-H."/>
            <person name="Lee Y.-S."/>
            <person name="Embley T.M."/>
            <person name="Coombs G.H."/>
            <person name="Mottram J.C."/>
            <person name="Tachezy J."/>
            <person name="Fraser-Liggett C.M."/>
            <person name="Johnson P.J."/>
        </authorList>
    </citation>
    <scope>NUCLEOTIDE SEQUENCE [LARGE SCALE GENOMIC DNA]</scope>
    <source>
        <strain evidence="2">G3</strain>
    </source>
</reference>
<dbReference type="VEuPathDB" id="TrichDB:TVAG_192790"/>
<protein>
    <recommendedName>
        <fullName evidence="1">DUF7777 domain-containing protein</fullName>
    </recommendedName>
</protein>
<dbReference type="EMBL" id="DS113199">
    <property type="protein sequence ID" value="EAY20303.1"/>
    <property type="molecule type" value="Genomic_DNA"/>
</dbReference>
<dbReference type="AlphaFoldDB" id="A2DGZ3"/>
<sequence>MLPIEKENSRVATTKPLDELYTNTYQKTDVDLVQAEGYRFEYPLRWMRDPSVTKAVGFRRIKFLRQTQNFGFVVKFNVTISGSTNSYTRMISLDTSGSLEKTLIDFESNLNNLYRQMVSIKKDLNEGTYYAQVTYDRKTGHVDFIRVENNTSAGSLTTQFETYSWALFLIMLNQNVTSIPDRFNFQNYDLEQKFDNVFDPENTIVHATFSGAKNSFLAMANDFYEKPTKFYEPPSGSISDFQIWFTTNGTKRVVPLYYNFYLELSFIYNYYKSLTTKD</sequence>
<keyword evidence="3" id="KW-1185">Reference proteome</keyword>
<dbReference type="Pfam" id="PF24992">
    <property type="entry name" value="DUF7777"/>
    <property type="match status" value="1"/>
</dbReference>
<dbReference type="VEuPathDB" id="TrichDB:TVAGG3_0342050"/>
<dbReference type="InParanoid" id="A2DGZ3"/>
<evidence type="ECO:0000313" key="2">
    <source>
        <dbReference type="EMBL" id="EAY20303.1"/>
    </source>
</evidence>
<dbReference type="InterPro" id="IPR056679">
    <property type="entry name" value="DUF7777"/>
</dbReference>
<name>A2DGZ3_TRIV3</name>
<proteinExistence type="predicted"/>
<dbReference type="KEGG" id="tva:5465840"/>